<evidence type="ECO:0000313" key="8">
    <source>
        <dbReference type="EMBL" id="KAK5088886.1"/>
    </source>
</evidence>
<dbReference type="InterPro" id="IPR001394">
    <property type="entry name" value="Peptidase_C19_UCH"/>
</dbReference>
<dbReference type="SUPFAM" id="SSF54001">
    <property type="entry name" value="Cysteine proteinases"/>
    <property type="match status" value="1"/>
</dbReference>
<feature type="region of interest" description="Disordered" evidence="5">
    <location>
        <begin position="1023"/>
        <end position="1057"/>
    </location>
</feature>
<organism evidence="8 9">
    <name type="scientific">Lithohypha guttulata</name>
    <dbReference type="NCBI Taxonomy" id="1690604"/>
    <lineage>
        <taxon>Eukaryota</taxon>
        <taxon>Fungi</taxon>
        <taxon>Dikarya</taxon>
        <taxon>Ascomycota</taxon>
        <taxon>Pezizomycotina</taxon>
        <taxon>Eurotiomycetes</taxon>
        <taxon>Chaetothyriomycetidae</taxon>
        <taxon>Chaetothyriales</taxon>
        <taxon>Trichomeriaceae</taxon>
        <taxon>Lithohypha</taxon>
    </lineage>
</organism>
<accession>A0AAN7T3A4</accession>
<evidence type="ECO:0000259" key="7">
    <source>
        <dbReference type="PROSITE" id="PS50144"/>
    </source>
</evidence>
<keyword evidence="4" id="KW-0862">Zinc</keyword>
<feature type="region of interest" description="Disordered" evidence="5">
    <location>
        <begin position="1122"/>
        <end position="1141"/>
    </location>
</feature>
<dbReference type="Gene3D" id="2.60.210.10">
    <property type="entry name" value="Apoptosis, Tumor Necrosis Factor Receptor Associated Protein 2, Chain A"/>
    <property type="match status" value="1"/>
</dbReference>
<dbReference type="SUPFAM" id="SSF82185">
    <property type="entry name" value="Histone H3 K4-specific methyltransferase SET7/9 N-terminal domain"/>
    <property type="match status" value="1"/>
</dbReference>
<dbReference type="InterPro" id="IPR008974">
    <property type="entry name" value="TRAF-like"/>
</dbReference>
<keyword evidence="2" id="KW-0963">Cytoplasm</keyword>
<feature type="compositionally biased region" description="Low complexity" evidence="5">
    <location>
        <begin position="988"/>
        <end position="1007"/>
    </location>
</feature>
<dbReference type="SMART" id="SM00698">
    <property type="entry name" value="MORN"/>
    <property type="match status" value="3"/>
</dbReference>
<dbReference type="GO" id="GO:0004843">
    <property type="term" value="F:cysteine-type deubiquitinase activity"/>
    <property type="evidence" value="ECO:0007669"/>
    <property type="project" value="InterPro"/>
</dbReference>
<comment type="caution">
    <text evidence="8">The sequence shown here is derived from an EMBL/GenBank/DDBJ whole genome shotgun (WGS) entry which is preliminary data.</text>
</comment>
<feature type="region of interest" description="Disordered" evidence="5">
    <location>
        <begin position="1"/>
        <end position="231"/>
    </location>
</feature>
<dbReference type="SUPFAM" id="SSF49599">
    <property type="entry name" value="TRAF domain-like"/>
    <property type="match status" value="1"/>
</dbReference>
<feature type="region of interest" description="Disordered" evidence="5">
    <location>
        <begin position="350"/>
        <end position="399"/>
    </location>
</feature>
<comment type="subcellular location">
    <subcellularLocation>
        <location evidence="1">Cytoplasm</location>
    </subcellularLocation>
</comment>
<feature type="region of interest" description="Disordered" evidence="5">
    <location>
        <begin position="976"/>
        <end position="1007"/>
    </location>
</feature>
<dbReference type="Gene3D" id="3.90.70.10">
    <property type="entry name" value="Cysteine proteinases"/>
    <property type="match status" value="1"/>
</dbReference>
<dbReference type="PANTHER" id="PTHR23084">
    <property type="entry name" value="PHOSPHATIDYLINOSITOL-4-PHOSPHATE 5-KINASE RELATED"/>
    <property type="match status" value="1"/>
</dbReference>
<dbReference type="Proteomes" id="UP001309876">
    <property type="component" value="Unassembled WGS sequence"/>
</dbReference>
<keyword evidence="9" id="KW-1185">Reference proteome</keyword>
<proteinExistence type="predicted"/>
<evidence type="ECO:0008006" key="10">
    <source>
        <dbReference type="Google" id="ProtNLM"/>
    </source>
</evidence>
<dbReference type="InterPro" id="IPR038765">
    <property type="entry name" value="Papain-like_cys_pep_sf"/>
</dbReference>
<dbReference type="EMBL" id="JAVRRJ010000002">
    <property type="protein sequence ID" value="KAK5088886.1"/>
    <property type="molecule type" value="Genomic_DNA"/>
</dbReference>
<feature type="compositionally biased region" description="Polar residues" evidence="5">
    <location>
        <begin position="144"/>
        <end position="166"/>
    </location>
</feature>
<evidence type="ECO:0000259" key="6">
    <source>
        <dbReference type="PROSITE" id="PS50089"/>
    </source>
</evidence>
<keyword evidence="4" id="KW-0863">Zinc-finger</keyword>
<dbReference type="InterPro" id="IPR003409">
    <property type="entry name" value="MORN"/>
</dbReference>
<feature type="region of interest" description="Disordered" evidence="5">
    <location>
        <begin position="1240"/>
        <end position="1274"/>
    </location>
</feature>
<name>A0AAN7T3A4_9EURO</name>
<dbReference type="PANTHER" id="PTHR23084:SF263">
    <property type="entry name" value="MORN REPEAT-CONTAINING PROTEIN 1"/>
    <property type="match status" value="1"/>
</dbReference>
<dbReference type="GO" id="GO:0005737">
    <property type="term" value="C:cytoplasm"/>
    <property type="evidence" value="ECO:0007669"/>
    <property type="project" value="UniProtKB-SubCell"/>
</dbReference>
<dbReference type="SUPFAM" id="SSF57850">
    <property type="entry name" value="RING/U-box"/>
    <property type="match status" value="1"/>
</dbReference>
<feature type="compositionally biased region" description="Acidic residues" evidence="5">
    <location>
        <begin position="201"/>
        <end position="214"/>
    </location>
</feature>
<evidence type="ECO:0000256" key="2">
    <source>
        <dbReference type="ARBA" id="ARBA00022490"/>
    </source>
</evidence>
<dbReference type="InterPro" id="IPR013083">
    <property type="entry name" value="Znf_RING/FYVE/PHD"/>
</dbReference>
<evidence type="ECO:0000256" key="5">
    <source>
        <dbReference type="SAM" id="MobiDB-lite"/>
    </source>
</evidence>
<dbReference type="PROSITE" id="PS50144">
    <property type="entry name" value="MATH"/>
    <property type="match status" value="1"/>
</dbReference>
<gene>
    <name evidence="8" type="ORF">LTR05_003108</name>
</gene>
<feature type="domain" description="MATH" evidence="7">
    <location>
        <begin position="249"/>
        <end position="470"/>
    </location>
</feature>
<dbReference type="Pfam" id="PF00443">
    <property type="entry name" value="UCH"/>
    <property type="match status" value="1"/>
</dbReference>
<reference evidence="8 9" key="1">
    <citation type="submission" date="2023-08" db="EMBL/GenBank/DDBJ databases">
        <title>Black Yeasts Isolated from many extreme environments.</title>
        <authorList>
            <person name="Coleine C."/>
            <person name="Stajich J.E."/>
            <person name="Selbmann L."/>
        </authorList>
    </citation>
    <scope>NUCLEOTIDE SEQUENCE [LARGE SCALE GENOMIC DNA]</scope>
    <source>
        <strain evidence="8 9">CCFEE 5910</strain>
    </source>
</reference>
<dbReference type="InterPro" id="IPR002083">
    <property type="entry name" value="MATH/TRAF_dom"/>
</dbReference>
<evidence type="ECO:0000313" key="9">
    <source>
        <dbReference type="Proteomes" id="UP001309876"/>
    </source>
</evidence>
<dbReference type="Pfam" id="PF13920">
    <property type="entry name" value="zf-C3HC4_3"/>
    <property type="match status" value="1"/>
</dbReference>
<dbReference type="InterPro" id="IPR001841">
    <property type="entry name" value="Znf_RING"/>
</dbReference>
<feature type="compositionally biased region" description="Acidic residues" evidence="5">
    <location>
        <begin position="374"/>
        <end position="388"/>
    </location>
</feature>
<feature type="compositionally biased region" description="Low complexity" evidence="5">
    <location>
        <begin position="103"/>
        <end position="117"/>
    </location>
</feature>
<feature type="compositionally biased region" description="Polar residues" evidence="5">
    <location>
        <begin position="39"/>
        <end position="68"/>
    </location>
</feature>
<keyword evidence="3" id="KW-0677">Repeat</keyword>
<dbReference type="PROSITE" id="PS50089">
    <property type="entry name" value="ZF_RING_2"/>
    <property type="match status" value="1"/>
</dbReference>
<feature type="compositionally biased region" description="Basic and acidic residues" evidence="5">
    <location>
        <begin position="350"/>
        <end position="361"/>
    </location>
</feature>
<evidence type="ECO:0000256" key="1">
    <source>
        <dbReference type="ARBA" id="ARBA00004496"/>
    </source>
</evidence>
<evidence type="ECO:0000256" key="4">
    <source>
        <dbReference type="PROSITE-ProRule" id="PRU00175"/>
    </source>
</evidence>
<feature type="domain" description="RING-type" evidence="6">
    <location>
        <begin position="1512"/>
        <end position="1551"/>
    </location>
</feature>
<feature type="compositionally biased region" description="Basic and acidic residues" evidence="5">
    <location>
        <begin position="87"/>
        <end position="101"/>
    </location>
</feature>
<evidence type="ECO:0000256" key="3">
    <source>
        <dbReference type="ARBA" id="ARBA00022737"/>
    </source>
</evidence>
<feature type="compositionally biased region" description="Polar residues" evidence="5">
    <location>
        <begin position="118"/>
        <end position="131"/>
    </location>
</feature>
<dbReference type="GO" id="GO:0008270">
    <property type="term" value="F:zinc ion binding"/>
    <property type="evidence" value="ECO:0007669"/>
    <property type="project" value="UniProtKB-KW"/>
</dbReference>
<keyword evidence="4" id="KW-0479">Metal-binding</keyword>
<feature type="compositionally biased region" description="Basic and acidic residues" evidence="5">
    <location>
        <begin position="215"/>
        <end position="231"/>
    </location>
</feature>
<dbReference type="Gene3D" id="3.30.40.10">
    <property type="entry name" value="Zinc/RING finger domain, C3HC4 (zinc finger)"/>
    <property type="match status" value="1"/>
</dbReference>
<dbReference type="SMART" id="SM00184">
    <property type="entry name" value="RING"/>
    <property type="match status" value="1"/>
</dbReference>
<protein>
    <recommendedName>
        <fullName evidence="10">RING-type domain-containing protein</fullName>
    </recommendedName>
</protein>
<dbReference type="GO" id="GO:0016579">
    <property type="term" value="P:protein deubiquitination"/>
    <property type="evidence" value="ECO:0007669"/>
    <property type="project" value="InterPro"/>
</dbReference>
<feature type="compositionally biased region" description="Acidic residues" evidence="5">
    <location>
        <begin position="1253"/>
        <end position="1265"/>
    </location>
</feature>
<sequence length="1563" mass="173124">MASTHQSPVLVEHQPTSPSALPHRPHHFSSPEHALSILSPVTTNQRAGSESSMSNNQEPQVAPQTQEVVGQPEQDSHVQTTDSISARPEDDNERGSHHDGDDSSNSESNSDSSTSTETPGTISTPRSSAHESGQPVPDSESSRLENSNPEQPSSQVGLAPDSQATISDPDAESSVEPASIPPVLTNTDVPIIDHTPSWVLYEEDTSAPDEEELKEIEADGHELNASDPNAIEKDVFSDLDDREYRPSKKIRLSWVIKGVRGTKERPNRARIMQSPSVCIDGKYWSIKFFPRGNKSRTSLSAYLRCSPQEPPAAADDLVGSFKAWEAAPDDDLSKTEPVCDLKLELAEVKEEHATTTEHEPESVPQGRQRRDSHDDDDESVSSAEDDQPETASTTTPVQDYRISAQLGLVMYNPTEPRTSYTSSASHQFYPHQDDWGWDTAVNHWSEIHRRRRGQRQALLRDDTIAVDAYVRIYDDPTKALFWHSSAGESQWDAKGLAGIFPVGTRLLYHSPATAGIIAWTLLAPFRSLVQNFDAGIWRIDSSARPRPLMAHLQLMLFQMRNMKKEELYVRLDNIIHEITKCGESFDNVNMFWEAFRRSIEIEAEGDHKVVQGLIDVFGSQDQLRAIPLLPVHNVADLQASANEAFERAHFKGPLPNFLRLTLQRQSFDATKREWLLHNDRVRINEELDLSKFADVDDAKYTLYGFTVHDGDRTSGKFFSVLRPHGPGGKWLVFSDGNGNKVFSYTKKRLAEYEGLEGAELKKATINHQTVHTALYIRTSCLSDYLLSELETYRLPYWLKFHLDEAYNNNADMFEKPDEPEHGDSIPIELFWDKSVGGQQGKLDLYRLKSHEKAKQKQYWQRFLAHKRATIADIKAKIAEMLQVDEKAFKLWAMNHHRLGGMSKGYMYVLPADSAVRSCLNTSLHLSLWFTMLPGKYEVAEDELAERFMKLGEINIQAPPEPEPTPEEPVITPEIAEPQESESHNPNVEPAGSSSASETAAAADAEQASVREAVDAYLETTAASEVVSASTTNQPDHEQPGTNGTRETQATSNEEPATQSLLTHDNEQADELAPLENATTGRASVENDTASSRTENNVAVIVPVSQSIVETLPAESHPTLVQTVRDHSPSTPDAPVTPSEPASIEAAQENAMREMLAVAEANESIPPVVHGHLIDASAHTSTVADSANNETILGHGLPPLPAGIPIPIGNDQIVLIQPAQGDISAEDAALISQMIAADLEAAERSEQPSNDSNAIEEAESDGEDEAVDSRPATPKQRIPDVYGFLHIFDAEQQKFTAHSTFTVPRDTNISTMVRKQMDYDDEKSFHLWKREGTYRTVGVSLESTFQDASLLDCCEVIVGDHLGETKMEALKAEAKFVDPGQLVRYLAMVQRRHPVAALTTQESVEIAEFGGDYYKGPLVQGQRHGTACSLITQAGDTYEGPLVAGQKSGQKGKMTYQNGDTYDGGWLDDMKHGEGEFLEQRTGNRYVGGYENDKRWGKGITYWQQADQQAALCQICYFEEVDALFYKCGHVVACYACAKQCAGDSNGCPVCRKPIEAVVKMYRS</sequence>